<protein>
    <recommendedName>
        <fullName evidence="3">SMI1/KNR4 family protein</fullName>
    </recommendedName>
</protein>
<proteinExistence type="predicted"/>
<organism evidence="1 2">
    <name type="scientific">Prosthecobacter vanneervenii</name>
    <dbReference type="NCBI Taxonomy" id="48466"/>
    <lineage>
        <taxon>Bacteria</taxon>
        <taxon>Pseudomonadati</taxon>
        <taxon>Verrucomicrobiota</taxon>
        <taxon>Verrucomicrobiia</taxon>
        <taxon>Verrucomicrobiales</taxon>
        <taxon>Verrucomicrobiaceae</taxon>
        <taxon>Prosthecobacter</taxon>
    </lineage>
</organism>
<dbReference type="EMBL" id="JACHIG010000026">
    <property type="protein sequence ID" value="MBB5035732.1"/>
    <property type="molecule type" value="Genomic_DNA"/>
</dbReference>
<evidence type="ECO:0000313" key="1">
    <source>
        <dbReference type="EMBL" id="MBB5035732.1"/>
    </source>
</evidence>
<evidence type="ECO:0008006" key="3">
    <source>
        <dbReference type="Google" id="ProtNLM"/>
    </source>
</evidence>
<dbReference type="RefSeq" id="WP_184344820.1">
    <property type="nucleotide sequence ID" value="NZ_JACHIG010000026.1"/>
</dbReference>
<accession>A0A7W8DMX2</accession>
<reference evidence="1 2" key="1">
    <citation type="submission" date="2020-08" db="EMBL/GenBank/DDBJ databases">
        <title>Genomic Encyclopedia of Type Strains, Phase IV (KMG-IV): sequencing the most valuable type-strain genomes for metagenomic binning, comparative biology and taxonomic classification.</title>
        <authorList>
            <person name="Goeker M."/>
        </authorList>
    </citation>
    <scope>NUCLEOTIDE SEQUENCE [LARGE SCALE GENOMIC DNA]</scope>
    <source>
        <strain evidence="1 2">DSM 12252</strain>
    </source>
</reference>
<evidence type="ECO:0000313" key="2">
    <source>
        <dbReference type="Proteomes" id="UP000590740"/>
    </source>
</evidence>
<sequence length="143" mass="16582">MRLPLEIECFYRLCGGVKMGIFEDDYFSWRVVAPSEFVSAIPLVLGLSYESEKSFWEYHWAQCFYRFAENQTGDERVVVSCGERHNGLYFDGYQESFACDDMRLISRTLPELLQELADATMGHMPRPAHPSQQVFLGQLQYAD</sequence>
<dbReference type="AlphaFoldDB" id="A0A7W8DMX2"/>
<comment type="caution">
    <text evidence="1">The sequence shown here is derived from an EMBL/GenBank/DDBJ whole genome shotgun (WGS) entry which is preliminary data.</text>
</comment>
<name>A0A7W8DMX2_9BACT</name>
<dbReference type="Proteomes" id="UP000590740">
    <property type="component" value="Unassembled WGS sequence"/>
</dbReference>
<keyword evidence="2" id="KW-1185">Reference proteome</keyword>
<gene>
    <name evidence="1" type="ORF">HNQ65_005346</name>
</gene>